<dbReference type="GeneID" id="19207486"/>
<dbReference type="GO" id="GO:0005634">
    <property type="term" value="C:nucleus"/>
    <property type="evidence" value="ECO:0007669"/>
    <property type="project" value="TreeGrafter"/>
</dbReference>
<dbReference type="InterPro" id="IPR002993">
    <property type="entry name" value="ODC_AZ"/>
</dbReference>
<feature type="non-terminal residue" evidence="6">
    <location>
        <position position="1"/>
    </location>
</feature>
<dbReference type="InterPro" id="IPR038581">
    <property type="entry name" value="ODC_AZ_sf"/>
</dbReference>
<dbReference type="PANTHER" id="PTHR10279:SF10">
    <property type="entry name" value="ORNITHINE DECARBOXYLASE ANTIZYME"/>
    <property type="match status" value="1"/>
</dbReference>
<comment type="subunit">
    <text evidence="3">Interacts with ODC and thereby sterically blocks ODC homodimerization.</text>
</comment>
<dbReference type="RefSeq" id="XP_007766315.1">
    <property type="nucleotide sequence ID" value="XM_007768125.1"/>
</dbReference>
<dbReference type="EMBL" id="JH711576">
    <property type="protein sequence ID" value="EIW83317.1"/>
    <property type="molecule type" value="Genomic_DNA"/>
</dbReference>
<dbReference type="PANTHER" id="PTHR10279">
    <property type="entry name" value="ORNITHINE DECARBOXYLASE ANTIZYME"/>
    <property type="match status" value="1"/>
</dbReference>
<organism evidence="6 7">
    <name type="scientific">Coniophora puteana (strain RWD-64-598)</name>
    <name type="common">Brown rot fungus</name>
    <dbReference type="NCBI Taxonomy" id="741705"/>
    <lineage>
        <taxon>Eukaryota</taxon>
        <taxon>Fungi</taxon>
        <taxon>Dikarya</taxon>
        <taxon>Basidiomycota</taxon>
        <taxon>Agaricomycotina</taxon>
        <taxon>Agaricomycetes</taxon>
        <taxon>Agaricomycetidae</taxon>
        <taxon>Boletales</taxon>
        <taxon>Coniophorineae</taxon>
        <taxon>Coniophoraceae</taxon>
        <taxon>Coniophora</taxon>
    </lineage>
</organism>
<protein>
    <recommendedName>
        <fullName evidence="4">Ornithine decarboxylase antizyme</fullName>
    </recommendedName>
</protein>
<name>A0A5M3MWF1_CONPW</name>
<dbReference type="GO" id="GO:0008073">
    <property type="term" value="F:ornithine decarboxylase inhibitor activity"/>
    <property type="evidence" value="ECO:0007669"/>
    <property type="project" value="InterPro"/>
</dbReference>
<comment type="similarity">
    <text evidence="2">Belongs to the ODC antizyme family.</text>
</comment>
<dbReference type="OMA" id="ADERFGC"/>
<dbReference type="Pfam" id="PF02100">
    <property type="entry name" value="ODC_AZ"/>
    <property type="match status" value="1"/>
</dbReference>
<comment type="caution">
    <text evidence="6">The sequence shown here is derived from an EMBL/GenBank/DDBJ whole genome shotgun (WGS) entry which is preliminary data.</text>
</comment>
<evidence type="ECO:0000256" key="3">
    <source>
        <dbReference type="ARBA" id="ARBA00011486"/>
    </source>
</evidence>
<evidence type="ECO:0000256" key="2">
    <source>
        <dbReference type="ARBA" id="ARBA00008796"/>
    </source>
</evidence>
<gene>
    <name evidence="6" type="ORF">CONPUDRAFT_51999</name>
</gene>
<dbReference type="InterPro" id="IPR016181">
    <property type="entry name" value="Acyl_CoA_acyltransferase"/>
</dbReference>
<evidence type="ECO:0000313" key="7">
    <source>
        <dbReference type="Proteomes" id="UP000053558"/>
    </source>
</evidence>
<comment type="function">
    <text evidence="1">Ornithine decarboxylase (ODC) antizyme protein that negatively regulates ODC activity and intracellular polyamine biosynthesis in response to increased intracellular polyamine levels. Binds to ODC monomers, inhibiting the assembly of the functional ODC homodimer, and targets the monomers for ubiquitin-independent proteolytic destruction by the 26S proteasome.</text>
</comment>
<keyword evidence="5" id="KW-0688">Ribosomal frameshifting</keyword>
<dbReference type="KEGG" id="cput:CONPUDRAFT_51999"/>
<dbReference type="Gene3D" id="3.40.630.60">
    <property type="match status" value="1"/>
</dbReference>
<evidence type="ECO:0000256" key="4">
    <source>
        <dbReference type="ARBA" id="ARBA00017712"/>
    </source>
</evidence>
<dbReference type="GO" id="GO:0075523">
    <property type="term" value="P:viral translational frameshifting"/>
    <property type="evidence" value="ECO:0007669"/>
    <property type="project" value="UniProtKB-KW"/>
</dbReference>
<dbReference type="SUPFAM" id="SSF55729">
    <property type="entry name" value="Acyl-CoA N-acyltransferases (Nat)"/>
    <property type="match status" value="1"/>
</dbReference>
<evidence type="ECO:0000256" key="1">
    <source>
        <dbReference type="ARBA" id="ARBA00002307"/>
    </source>
</evidence>
<accession>A0A5M3MWF1</accession>
<dbReference type="Proteomes" id="UP000053558">
    <property type="component" value="Unassembled WGS sequence"/>
</dbReference>
<evidence type="ECO:0000313" key="6">
    <source>
        <dbReference type="EMBL" id="EIW83317.1"/>
    </source>
</evidence>
<dbReference type="AlphaFoldDB" id="A0A5M3MWF1"/>
<keyword evidence="7" id="KW-1185">Reference proteome</keyword>
<evidence type="ECO:0000256" key="5">
    <source>
        <dbReference type="ARBA" id="ARBA00022758"/>
    </source>
</evidence>
<dbReference type="OrthoDB" id="5959761at2759"/>
<dbReference type="GO" id="GO:0045732">
    <property type="term" value="P:positive regulation of protein catabolic process"/>
    <property type="evidence" value="ECO:0007669"/>
    <property type="project" value="TreeGrafter"/>
</dbReference>
<proteinExistence type="inferred from homology"/>
<sequence length="119" mass="12522">LSIFPRDGLNLLPYAKSVVVSAPNMGTSFDGVVVALPGKPKTLYVDGKNAGAVSLRESIVALLDLADEQLECSSLIIAMNKSSPSTSEILHSLMYVGGSIVTKPSFQVDPAYLLVGLEI</sequence>
<reference evidence="7" key="1">
    <citation type="journal article" date="2012" name="Science">
        <title>The Paleozoic origin of enzymatic lignin decomposition reconstructed from 31 fungal genomes.</title>
        <authorList>
            <person name="Floudas D."/>
            <person name="Binder M."/>
            <person name="Riley R."/>
            <person name="Barry K."/>
            <person name="Blanchette R.A."/>
            <person name="Henrissat B."/>
            <person name="Martinez A.T."/>
            <person name="Otillar R."/>
            <person name="Spatafora J.W."/>
            <person name="Yadav J.S."/>
            <person name="Aerts A."/>
            <person name="Benoit I."/>
            <person name="Boyd A."/>
            <person name="Carlson A."/>
            <person name="Copeland A."/>
            <person name="Coutinho P.M."/>
            <person name="de Vries R.P."/>
            <person name="Ferreira P."/>
            <person name="Findley K."/>
            <person name="Foster B."/>
            <person name="Gaskell J."/>
            <person name="Glotzer D."/>
            <person name="Gorecki P."/>
            <person name="Heitman J."/>
            <person name="Hesse C."/>
            <person name="Hori C."/>
            <person name="Igarashi K."/>
            <person name="Jurgens J.A."/>
            <person name="Kallen N."/>
            <person name="Kersten P."/>
            <person name="Kohler A."/>
            <person name="Kuees U."/>
            <person name="Kumar T.K.A."/>
            <person name="Kuo A."/>
            <person name="LaButti K."/>
            <person name="Larrondo L.F."/>
            <person name="Lindquist E."/>
            <person name="Ling A."/>
            <person name="Lombard V."/>
            <person name="Lucas S."/>
            <person name="Lundell T."/>
            <person name="Martin R."/>
            <person name="McLaughlin D.J."/>
            <person name="Morgenstern I."/>
            <person name="Morin E."/>
            <person name="Murat C."/>
            <person name="Nagy L.G."/>
            <person name="Nolan M."/>
            <person name="Ohm R.A."/>
            <person name="Patyshakuliyeva A."/>
            <person name="Rokas A."/>
            <person name="Ruiz-Duenas F.J."/>
            <person name="Sabat G."/>
            <person name="Salamov A."/>
            <person name="Samejima M."/>
            <person name="Schmutz J."/>
            <person name="Slot J.C."/>
            <person name="St John F."/>
            <person name="Stenlid J."/>
            <person name="Sun H."/>
            <person name="Sun S."/>
            <person name="Syed K."/>
            <person name="Tsang A."/>
            <person name="Wiebenga A."/>
            <person name="Young D."/>
            <person name="Pisabarro A."/>
            <person name="Eastwood D.C."/>
            <person name="Martin F."/>
            <person name="Cullen D."/>
            <person name="Grigoriev I.V."/>
            <person name="Hibbett D.S."/>
        </authorList>
    </citation>
    <scope>NUCLEOTIDE SEQUENCE [LARGE SCALE GENOMIC DNA]</scope>
    <source>
        <strain evidence="7">RWD-64-598 SS2</strain>
    </source>
</reference>
<dbReference type="GO" id="GO:0005737">
    <property type="term" value="C:cytoplasm"/>
    <property type="evidence" value="ECO:0007669"/>
    <property type="project" value="TreeGrafter"/>
</dbReference>